<protein>
    <submittedName>
        <fullName evidence="2">Uncharacterized protein</fullName>
    </submittedName>
</protein>
<keyword evidence="3" id="KW-1185">Reference proteome</keyword>
<feature type="chain" id="PRO_5002081590" evidence="1">
    <location>
        <begin position="20"/>
        <end position="131"/>
    </location>
</feature>
<name>A0A0B1SJG0_OESDE</name>
<evidence type="ECO:0000313" key="2">
    <source>
        <dbReference type="EMBL" id="KHJ83370.1"/>
    </source>
</evidence>
<dbReference type="InterPro" id="IPR035126">
    <property type="entry name" value="SCVP"/>
</dbReference>
<proteinExistence type="predicted"/>
<dbReference type="Pfam" id="PF17619">
    <property type="entry name" value="SCVP"/>
    <property type="match status" value="1"/>
</dbReference>
<organism evidence="2 3">
    <name type="scientific">Oesophagostomum dentatum</name>
    <name type="common">Nodular worm</name>
    <dbReference type="NCBI Taxonomy" id="61180"/>
    <lineage>
        <taxon>Eukaryota</taxon>
        <taxon>Metazoa</taxon>
        <taxon>Ecdysozoa</taxon>
        <taxon>Nematoda</taxon>
        <taxon>Chromadorea</taxon>
        <taxon>Rhabditida</taxon>
        <taxon>Rhabditina</taxon>
        <taxon>Rhabditomorpha</taxon>
        <taxon>Strongyloidea</taxon>
        <taxon>Strongylidae</taxon>
        <taxon>Oesophagostomum</taxon>
    </lineage>
</organism>
<gene>
    <name evidence="2" type="ORF">OESDEN_16933</name>
</gene>
<reference evidence="2 3" key="1">
    <citation type="submission" date="2014-03" db="EMBL/GenBank/DDBJ databases">
        <title>Draft genome of the hookworm Oesophagostomum dentatum.</title>
        <authorList>
            <person name="Mitreva M."/>
        </authorList>
    </citation>
    <scope>NUCLEOTIDE SEQUENCE [LARGE SCALE GENOMIC DNA]</scope>
    <source>
        <strain evidence="2 3">OD-Hann</strain>
    </source>
</reference>
<dbReference type="Proteomes" id="UP000053660">
    <property type="component" value="Unassembled WGS sequence"/>
</dbReference>
<evidence type="ECO:0000313" key="3">
    <source>
        <dbReference type="Proteomes" id="UP000053660"/>
    </source>
</evidence>
<keyword evidence="1" id="KW-0732">Signal</keyword>
<evidence type="ECO:0000256" key="1">
    <source>
        <dbReference type="SAM" id="SignalP"/>
    </source>
</evidence>
<accession>A0A0B1SJG0</accession>
<dbReference type="EMBL" id="KN573800">
    <property type="protein sequence ID" value="KHJ83370.1"/>
    <property type="molecule type" value="Genomic_DNA"/>
</dbReference>
<feature type="signal peptide" evidence="1">
    <location>
        <begin position="1"/>
        <end position="19"/>
    </location>
</feature>
<dbReference type="AlphaFoldDB" id="A0A0B1SJG0"/>
<sequence>MLPLLFCFIFVVAFKEAHAYKSSGRIELVLASTHKGTGNSEIDTFYDLLHDFARSHQHYFDRGNFLEYDTNINDLPVAKFGLDLVNCDDLLEFLRSIKPKKYHLKYASVKCGGQFYPLCLIPPCDPEKYKA</sequence>